<dbReference type="PRINTS" id="PR00633">
    <property type="entry name" value="RCCNDNSATION"/>
</dbReference>
<reference evidence="5 6" key="1">
    <citation type="submission" date="2018-03" db="EMBL/GenBank/DDBJ databases">
        <title>Draft Genome Sequences of the Obligatory Marine Myxobacteria Enhygromyxa salina SWB007.</title>
        <authorList>
            <person name="Poehlein A."/>
            <person name="Moghaddam J.A."/>
            <person name="Harms H."/>
            <person name="Alanjari M."/>
            <person name="Koenig G.M."/>
            <person name="Daniel R."/>
            <person name="Schaeberle T.F."/>
        </authorList>
    </citation>
    <scope>NUCLEOTIDE SEQUENCE [LARGE SCALE GENOMIC DNA]</scope>
    <source>
        <strain evidence="5 6">SWB007</strain>
    </source>
</reference>
<dbReference type="Proteomes" id="UP000238823">
    <property type="component" value="Unassembled WGS sequence"/>
</dbReference>
<evidence type="ECO:0000256" key="1">
    <source>
        <dbReference type="ARBA" id="ARBA00022658"/>
    </source>
</evidence>
<evidence type="ECO:0000256" key="2">
    <source>
        <dbReference type="ARBA" id="ARBA00022737"/>
    </source>
</evidence>
<evidence type="ECO:0000259" key="4">
    <source>
        <dbReference type="Pfam" id="PF25390"/>
    </source>
</evidence>
<proteinExistence type="predicted"/>
<dbReference type="GO" id="GO:0005737">
    <property type="term" value="C:cytoplasm"/>
    <property type="evidence" value="ECO:0007669"/>
    <property type="project" value="TreeGrafter"/>
</dbReference>
<dbReference type="InterPro" id="IPR009091">
    <property type="entry name" value="RCC1/BLIP-II"/>
</dbReference>
<dbReference type="Pfam" id="PF00415">
    <property type="entry name" value="RCC1"/>
    <property type="match status" value="1"/>
</dbReference>
<dbReference type="Pfam" id="PF25390">
    <property type="entry name" value="WD40_RLD"/>
    <property type="match status" value="1"/>
</dbReference>
<evidence type="ECO:0000313" key="6">
    <source>
        <dbReference type="Proteomes" id="UP000238823"/>
    </source>
</evidence>
<feature type="domain" description="RCC1-like" evidence="4">
    <location>
        <begin position="261"/>
        <end position="541"/>
    </location>
</feature>
<evidence type="ECO:0000256" key="3">
    <source>
        <dbReference type="SAM" id="MobiDB-lite"/>
    </source>
</evidence>
<dbReference type="Pfam" id="PF13540">
    <property type="entry name" value="RCC1_2"/>
    <property type="match status" value="4"/>
</dbReference>
<protein>
    <submittedName>
        <fullName evidence="5">Regulator of chromosome condensation (RCC1) repeat protein</fullName>
    </submittedName>
</protein>
<dbReference type="AlphaFoldDB" id="A0A2S9YSF2"/>
<name>A0A2S9YSF2_9BACT</name>
<dbReference type="InterPro" id="IPR058923">
    <property type="entry name" value="RCC1-like_dom"/>
</dbReference>
<dbReference type="PANTHER" id="PTHR45982">
    <property type="entry name" value="REGULATOR OF CHROMOSOME CONDENSATION"/>
    <property type="match status" value="1"/>
</dbReference>
<dbReference type="OrthoDB" id="9758365at2"/>
<organism evidence="5 6">
    <name type="scientific">Enhygromyxa salina</name>
    <dbReference type="NCBI Taxonomy" id="215803"/>
    <lineage>
        <taxon>Bacteria</taxon>
        <taxon>Pseudomonadati</taxon>
        <taxon>Myxococcota</taxon>
        <taxon>Polyangia</taxon>
        <taxon>Nannocystales</taxon>
        <taxon>Nannocystaceae</taxon>
        <taxon>Enhygromyxa</taxon>
    </lineage>
</organism>
<gene>
    <name evidence="5" type="ORF">ENSA7_23080</name>
</gene>
<feature type="region of interest" description="Disordered" evidence="3">
    <location>
        <begin position="32"/>
        <end position="59"/>
    </location>
</feature>
<dbReference type="GO" id="GO:0005085">
    <property type="term" value="F:guanyl-nucleotide exchange factor activity"/>
    <property type="evidence" value="ECO:0007669"/>
    <property type="project" value="TreeGrafter"/>
</dbReference>
<dbReference type="InterPro" id="IPR000408">
    <property type="entry name" value="Reg_chr_condens"/>
</dbReference>
<dbReference type="EMBL" id="PVNL01000046">
    <property type="protein sequence ID" value="PRQ08024.1"/>
    <property type="molecule type" value="Genomic_DNA"/>
</dbReference>
<evidence type="ECO:0000313" key="5">
    <source>
        <dbReference type="EMBL" id="PRQ08024.1"/>
    </source>
</evidence>
<accession>A0A2S9YSF2</accession>
<dbReference type="PROSITE" id="PS50012">
    <property type="entry name" value="RCC1_3"/>
    <property type="match status" value="11"/>
</dbReference>
<dbReference type="PANTHER" id="PTHR45982:SF1">
    <property type="entry name" value="REGULATOR OF CHROMOSOME CONDENSATION"/>
    <property type="match status" value="1"/>
</dbReference>
<dbReference type="Gene3D" id="2.130.10.30">
    <property type="entry name" value="Regulator of chromosome condensation 1/beta-lactamase-inhibitor protein II"/>
    <property type="match status" value="4"/>
</dbReference>
<dbReference type="SUPFAM" id="SSF50985">
    <property type="entry name" value="RCC1/BLIP-II"/>
    <property type="match status" value="2"/>
</dbReference>
<comment type="caution">
    <text evidence="5">The sequence shown here is derived from an EMBL/GenBank/DDBJ whole genome shotgun (WGS) entry which is preliminary data.</text>
</comment>
<dbReference type="InterPro" id="IPR051553">
    <property type="entry name" value="Ran_GTPase-activating"/>
</dbReference>
<keyword evidence="1" id="KW-0344">Guanine-nucleotide releasing factor</keyword>
<sequence length="756" mass="75894">MTTPGDSRGFKWHWLGVAGLALASALACEVSSGGRHSERPDADGGGGSDKGSRGAPTPSALAAGTGHACVLRESGAVSCWGANAAGQLGDGTTVDRSNPVTVQGLGDARQLALGRSHTCALRASGAVSCWGANDRGQLGSGTEISASRPSAVRGLSDAKLVAAGGDHTCALRQNGAVVCWGNNSDGQLGNLTRTTWTEPAQIRGLVDAIGLVAGERHTCVLRQTGGGICWGANDKGQLGDGTTTGHERPSSVVDMAGLIGLAAAGARTCGFTAQSVYCWGEDDDGRPSPRPRKVAEGSQNDGIVELELGPEHACLRHQSGTARCWGQNRDGRLGDGSFDSKSRPSPVKLGSVRDLALGERFSCALRADNEVACWGDDAGGALGQGDAGSEGGAARTGVQRVVNLDDATALVSGDGFSCATRKTGAVLCWGRNDLGQLGDGSGDGSRAMPAPVAGVSDGVALTAGSAQACVVRKSGGVMCWGANDMGQLGRSPGAPIVKPNAIPKLDDATAVTLGDGHGCALRRSGSVYCWGSDAEGQLGDGAGSRGGTVVQLADATTLSSGRAHTCALRRSGEVMCWGANNQGQIGNGAGAAQLKTPVQVPVSVANLSDAAEIAMGPEHGCARRRDGKAACWGRNDAGQLGSGTESSVWTSRVPVKGLAGVSTLAVGSVHACAVAGGRLSCWGDNTAGQGGYVGGSATIPRSSVQGLDVASLALGRDHSCARLRSGEVACWGSNEYGQLGDGGRMVSATPLEVAGL</sequence>
<keyword evidence="2" id="KW-0677">Repeat</keyword>